<dbReference type="Pfam" id="PF13417">
    <property type="entry name" value="GST_N_3"/>
    <property type="match status" value="1"/>
</dbReference>
<dbReference type="AlphaFoldDB" id="A0A1X0RNN8"/>
<feature type="domain" description="GST N-terminal" evidence="1">
    <location>
        <begin position="3"/>
        <end position="90"/>
    </location>
</feature>
<dbReference type="CDD" id="cd00570">
    <property type="entry name" value="GST_N_family"/>
    <property type="match status" value="1"/>
</dbReference>
<dbReference type="InterPro" id="IPR010987">
    <property type="entry name" value="Glutathione-S-Trfase_C-like"/>
</dbReference>
<dbReference type="InterPro" id="IPR004045">
    <property type="entry name" value="Glutathione_S-Trfase_N"/>
</dbReference>
<gene>
    <name evidence="3" type="ORF">BCV71DRAFT_258516</name>
</gene>
<dbReference type="OMA" id="AEKFTIY"/>
<sequence>MSPKLTLYTFKLSLWAAAPRVAIHELNIPNVKQIEVDLSKAENFAPSYLKINPKHTVPTLEVEEENGEKQYYDDTTSIIKYLDSLTGNTLSISQKKTEIDAFLKEMHEKADVGNPLFFTSGSKEELGAKKDIIVPFLQGRIDAWEYYKKEAPEYTDLYDRHINETKGLLSYYTGGNPENMFALNKQLWQSATEFLNKAETLLKSNGDYLFGQYSIADIHFTPYLFRSNLVRKPEQVFENRPFLKAYYERIKARPSFSKTFE</sequence>
<dbReference type="Proteomes" id="UP000242381">
    <property type="component" value="Unassembled WGS sequence"/>
</dbReference>
<dbReference type="SUPFAM" id="SSF47616">
    <property type="entry name" value="GST C-terminal domain-like"/>
    <property type="match status" value="1"/>
</dbReference>
<evidence type="ECO:0000313" key="4">
    <source>
        <dbReference type="Proteomes" id="UP000242381"/>
    </source>
</evidence>
<dbReference type="PANTHER" id="PTHR45374">
    <property type="entry name" value="GLUTATHIONE S-TRANSFERASE TCHQD"/>
    <property type="match status" value="1"/>
</dbReference>
<proteinExistence type="predicted"/>
<dbReference type="InterPro" id="IPR036282">
    <property type="entry name" value="Glutathione-S-Trfase_C_sf"/>
</dbReference>
<dbReference type="PROSITE" id="PS50404">
    <property type="entry name" value="GST_NTER"/>
    <property type="match status" value="1"/>
</dbReference>
<reference evidence="3 4" key="1">
    <citation type="journal article" date="2016" name="Proc. Natl. Acad. Sci. U.S.A.">
        <title>Lipid metabolic changes in an early divergent fungus govern the establishment of a mutualistic symbiosis with endobacteria.</title>
        <authorList>
            <person name="Lastovetsky O.A."/>
            <person name="Gaspar M.L."/>
            <person name="Mondo S.J."/>
            <person name="LaButti K.M."/>
            <person name="Sandor L."/>
            <person name="Grigoriev I.V."/>
            <person name="Henry S.A."/>
            <person name="Pawlowska T.E."/>
        </authorList>
    </citation>
    <scope>NUCLEOTIDE SEQUENCE [LARGE SCALE GENOMIC DNA]</scope>
    <source>
        <strain evidence="3 4">ATCC 11559</strain>
    </source>
</reference>
<dbReference type="PANTHER" id="PTHR45374:SF2">
    <property type="entry name" value="TCHQD CLASS GLUTATHIONE S-TRANSFERASE"/>
    <property type="match status" value="1"/>
</dbReference>
<name>A0A1X0RNN8_RHIZD</name>
<organism evidence="3 4">
    <name type="scientific">Rhizopus microsporus</name>
    <dbReference type="NCBI Taxonomy" id="58291"/>
    <lineage>
        <taxon>Eukaryota</taxon>
        <taxon>Fungi</taxon>
        <taxon>Fungi incertae sedis</taxon>
        <taxon>Mucoromycota</taxon>
        <taxon>Mucoromycotina</taxon>
        <taxon>Mucoromycetes</taxon>
        <taxon>Mucorales</taxon>
        <taxon>Mucorineae</taxon>
        <taxon>Rhizopodaceae</taxon>
        <taxon>Rhizopus</taxon>
    </lineage>
</organism>
<evidence type="ECO:0000259" key="2">
    <source>
        <dbReference type="PROSITE" id="PS50405"/>
    </source>
</evidence>
<dbReference type="Pfam" id="PF14497">
    <property type="entry name" value="GST_C_3"/>
    <property type="match status" value="1"/>
</dbReference>
<dbReference type="Gene3D" id="1.20.1050.10">
    <property type="match status" value="1"/>
</dbReference>
<dbReference type="PROSITE" id="PS50405">
    <property type="entry name" value="GST_CTER"/>
    <property type="match status" value="1"/>
</dbReference>
<dbReference type="CDD" id="cd00299">
    <property type="entry name" value="GST_C_family"/>
    <property type="match status" value="1"/>
</dbReference>
<dbReference type="InterPro" id="IPR004046">
    <property type="entry name" value="GST_C"/>
</dbReference>
<dbReference type="EMBL" id="KV921527">
    <property type="protein sequence ID" value="ORE13551.1"/>
    <property type="molecule type" value="Genomic_DNA"/>
</dbReference>
<feature type="domain" description="GST C-terminal" evidence="2">
    <location>
        <begin position="142"/>
        <end position="261"/>
    </location>
</feature>
<evidence type="ECO:0000313" key="3">
    <source>
        <dbReference type="EMBL" id="ORE13551.1"/>
    </source>
</evidence>
<protein>
    <recommendedName>
        <fullName evidence="5">Thioredoxin-like protein</fullName>
    </recommendedName>
</protein>
<evidence type="ECO:0000259" key="1">
    <source>
        <dbReference type="PROSITE" id="PS50404"/>
    </source>
</evidence>
<dbReference type="GO" id="GO:0004364">
    <property type="term" value="F:glutathione transferase activity"/>
    <property type="evidence" value="ECO:0007669"/>
    <property type="project" value="InterPro"/>
</dbReference>
<evidence type="ECO:0008006" key="5">
    <source>
        <dbReference type="Google" id="ProtNLM"/>
    </source>
</evidence>
<dbReference type="SUPFAM" id="SSF52833">
    <property type="entry name" value="Thioredoxin-like"/>
    <property type="match status" value="1"/>
</dbReference>
<dbReference type="Gene3D" id="3.40.30.10">
    <property type="entry name" value="Glutaredoxin"/>
    <property type="match status" value="1"/>
</dbReference>
<dbReference type="VEuPathDB" id="FungiDB:BCV72DRAFT_228397"/>
<dbReference type="InterPro" id="IPR044617">
    <property type="entry name" value="TCHQD"/>
</dbReference>
<accession>A0A1X0RNN8</accession>
<dbReference type="InterPro" id="IPR036249">
    <property type="entry name" value="Thioredoxin-like_sf"/>
</dbReference>